<dbReference type="PROSITE" id="PS51819">
    <property type="entry name" value="VOC"/>
    <property type="match status" value="1"/>
</dbReference>
<dbReference type="CDD" id="cd08357">
    <property type="entry name" value="VOC_like"/>
    <property type="match status" value="1"/>
</dbReference>
<dbReference type="SUPFAM" id="SSF54593">
    <property type="entry name" value="Glyoxalase/Bleomycin resistance protein/Dihydroxybiphenyl dioxygenase"/>
    <property type="match status" value="1"/>
</dbReference>
<proteinExistence type="predicted"/>
<reference evidence="2 3" key="1">
    <citation type="submission" date="2023-07" db="EMBL/GenBank/DDBJ databases">
        <authorList>
            <person name="Peeters C."/>
        </authorList>
    </citation>
    <scope>NUCLEOTIDE SEQUENCE [LARGE SCALE GENOMIC DNA]</scope>
    <source>
        <strain evidence="2 3">LMG 18096</strain>
    </source>
</reference>
<dbReference type="Proteomes" id="UP001189663">
    <property type="component" value="Unassembled WGS sequence"/>
</dbReference>
<evidence type="ECO:0000313" key="3">
    <source>
        <dbReference type="Proteomes" id="UP001189663"/>
    </source>
</evidence>
<dbReference type="InterPro" id="IPR029068">
    <property type="entry name" value="Glyas_Bleomycin-R_OHBP_Dase"/>
</dbReference>
<dbReference type="PANTHER" id="PTHR39434:SF1">
    <property type="entry name" value="VOC DOMAIN-CONTAINING PROTEIN"/>
    <property type="match status" value="1"/>
</dbReference>
<feature type="domain" description="VOC" evidence="1">
    <location>
        <begin position="43"/>
        <end position="169"/>
    </location>
</feature>
<dbReference type="Gene3D" id="3.10.180.10">
    <property type="entry name" value="2,3-Dihydroxybiphenyl 1,2-Dioxygenase, domain 1"/>
    <property type="match status" value="1"/>
</dbReference>
<gene>
    <name evidence="2" type="ORF">LMG18096_00787</name>
</gene>
<dbReference type="InterPro" id="IPR037523">
    <property type="entry name" value="VOC_core"/>
</dbReference>
<dbReference type="PANTHER" id="PTHR39434">
    <property type="match status" value="1"/>
</dbReference>
<sequence length="178" mass="19559">MDTHRLIRVAWCVGAPHLRAGAALFNHCRLCPHTMSDVTPVLAPFHLAFPVHDIAAARAFYGDILGCPEGRSSPDWVDFNFYGHQIVAHLAPDEIGHRKTSAVDGDNVPVRHFGVVLSMPEWEAAADKLRAAGIEFIIEPHIRFKGEVGEQATMFFLDPSGNAMEIKAFANMASLFAK</sequence>
<name>A0ABC8Q8D8_9RALS</name>
<accession>A0ABC8Q8D8</accession>
<dbReference type="Pfam" id="PF00903">
    <property type="entry name" value="Glyoxalase"/>
    <property type="match status" value="1"/>
</dbReference>
<comment type="caution">
    <text evidence="2">The sequence shown here is derived from an EMBL/GenBank/DDBJ whole genome shotgun (WGS) entry which is preliminary data.</text>
</comment>
<dbReference type="InterPro" id="IPR004360">
    <property type="entry name" value="Glyas_Fos-R_dOase_dom"/>
</dbReference>
<organism evidence="2 3">
    <name type="scientific">Ralstonia holmesii</name>
    <dbReference type="NCBI Taxonomy" id="3058602"/>
    <lineage>
        <taxon>Bacteria</taxon>
        <taxon>Pseudomonadati</taxon>
        <taxon>Pseudomonadota</taxon>
        <taxon>Betaproteobacteria</taxon>
        <taxon>Burkholderiales</taxon>
        <taxon>Burkholderiaceae</taxon>
        <taxon>Ralstonia</taxon>
    </lineage>
</organism>
<protein>
    <recommendedName>
        <fullName evidence="1">VOC domain-containing protein</fullName>
    </recommendedName>
</protein>
<evidence type="ECO:0000313" key="2">
    <source>
        <dbReference type="EMBL" id="CAJ0778407.1"/>
    </source>
</evidence>
<dbReference type="EMBL" id="CATZAT010000001">
    <property type="protein sequence ID" value="CAJ0778407.1"/>
    <property type="molecule type" value="Genomic_DNA"/>
</dbReference>
<dbReference type="AlphaFoldDB" id="A0ABC8Q8D8"/>
<keyword evidence="3" id="KW-1185">Reference proteome</keyword>
<evidence type="ECO:0000259" key="1">
    <source>
        <dbReference type="PROSITE" id="PS51819"/>
    </source>
</evidence>